<sequence>MQLTLNKHKYGELTKTAAQLLADSKSSPQVFKMGNRCVIITTAKPQSVKSFRHKKLLKEDYPEQPIIQDLSEPLGLMRSRLEEECQFVNYKGAPELCPEDILKTIPYIYDINWRYLTGIIEHPYYNDQFELQQSQGYDEETGLYSVLHPKLKVSLMPPQEAYDYLVNTVLDEFPFAEEIDKVVAVSALMTAIQRPYISGENGFPGYAVTSPRQSSGKTTLAKLISYSIFNRPIAATSWSTDEEEMSKHLLSILMEGHNCVLFDDLEQGCEVKSNELSRIMTSDTYSKRVLGKNKTTTVSTGVLWLMTGNNIKFLNDFATRILQIRLMPPLECPEERVFTRKDIANWALDNRKKIVSAVLSLVLHGKDLANKTGKESRFKGWDSYVRLPLYDLTNIDILDAFQNNKADDEDTQNIGALFHFLYEQFNEKSFKTSQIFSVFYESFDGSVDESRLREAQMLVSAAFGEKALNSNQALGRKFSAVKDYIVNGLQLKRIEVRSRIYEWRIVRV</sequence>
<evidence type="ECO:0000313" key="1">
    <source>
        <dbReference type="EMBL" id="ETR73968.1"/>
    </source>
</evidence>
<accession>A0A1V1PGP7</accession>
<protein>
    <recommendedName>
        <fullName evidence="3">DUF927 domain-containing protein</fullName>
    </recommendedName>
</protein>
<dbReference type="SUPFAM" id="SSF52540">
    <property type="entry name" value="P-loop containing nucleoside triphosphate hydrolases"/>
    <property type="match status" value="1"/>
</dbReference>
<evidence type="ECO:0008006" key="3">
    <source>
        <dbReference type="Google" id="ProtNLM"/>
    </source>
</evidence>
<dbReference type="Proteomes" id="UP000189670">
    <property type="component" value="Unassembled WGS sequence"/>
</dbReference>
<reference evidence="2" key="1">
    <citation type="submission" date="2012-11" db="EMBL/GenBank/DDBJ databases">
        <authorList>
            <person name="Lucero-Rivera Y.E."/>
            <person name="Tovar-Ramirez D."/>
        </authorList>
    </citation>
    <scope>NUCLEOTIDE SEQUENCE [LARGE SCALE GENOMIC DNA]</scope>
    <source>
        <strain evidence="2">Araruama</strain>
    </source>
</reference>
<dbReference type="EMBL" id="ATBP01000028">
    <property type="protein sequence ID" value="ETR73968.1"/>
    <property type="molecule type" value="Genomic_DNA"/>
</dbReference>
<dbReference type="AlphaFoldDB" id="A0A1V1PGP7"/>
<organism evidence="1 2">
    <name type="scientific">Candidatus Magnetoglobus multicellularis str. Araruama</name>
    <dbReference type="NCBI Taxonomy" id="890399"/>
    <lineage>
        <taxon>Bacteria</taxon>
        <taxon>Pseudomonadati</taxon>
        <taxon>Thermodesulfobacteriota</taxon>
        <taxon>Desulfobacteria</taxon>
        <taxon>Desulfobacterales</taxon>
        <taxon>Desulfobacteraceae</taxon>
        <taxon>Candidatus Magnetoglobus</taxon>
    </lineage>
</organism>
<proteinExistence type="predicted"/>
<comment type="caution">
    <text evidence="1">The sequence shown here is derived from an EMBL/GenBank/DDBJ whole genome shotgun (WGS) entry which is preliminary data.</text>
</comment>
<name>A0A1V1PGP7_9BACT</name>
<dbReference type="InterPro" id="IPR027417">
    <property type="entry name" value="P-loop_NTPase"/>
</dbReference>
<evidence type="ECO:0000313" key="2">
    <source>
        <dbReference type="Proteomes" id="UP000189670"/>
    </source>
</evidence>
<gene>
    <name evidence="1" type="ORF">OMM_00550</name>
</gene>